<feature type="transmembrane region" description="Helical" evidence="1">
    <location>
        <begin position="95"/>
        <end position="128"/>
    </location>
</feature>
<comment type="caution">
    <text evidence="3">The sequence shown here is derived from an EMBL/GenBank/DDBJ whole genome shotgun (WGS) entry which is preliminary data.</text>
</comment>
<dbReference type="RefSeq" id="WP_133558773.1">
    <property type="nucleotide sequence ID" value="NZ_SNWM01000006.1"/>
</dbReference>
<gene>
    <name evidence="3" type="ORF">CLV32_4165</name>
</gene>
<name>A0A4R6IBG5_9SPHI</name>
<dbReference type="EMBL" id="SNWM01000006">
    <property type="protein sequence ID" value="TDO19543.1"/>
    <property type="molecule type" value="Genomic_DNA"/>
</dbReference>
<evidence type="ECO:0000313" key="4">
    <source>
        <dbReference type="Proteomes" id="UP000295499"/>
    </source>
</evidence>
<feature type="transmembrane region" description="Helical" evidence="1">
    <location>
        <begin position="280"/>
        <end position="301"/>
    </location>
</feature>
<evidence type="ECO:0000256" key="1">
    <source>
        <dbReference type="SAM" id="Phobius"/>
    </source>
</evidence>
<feature type="transmembrane region" description="Helical" evidence="1">
    <location>
        <begin position="63"/>
        <end position="83"/>
    </location>
</feature>
<feature type="transmembrane region" description="Helical" evidence="1">
    <location>
        <begin position="40"/>
        <end position="56"/>
    </location>
</feature>
<keyword evidence="4" id="KW-1185">Reference proteome</keyword>
<evidence type="ECO:0000259" key="2">
    <source>
        <dbReference type="Pfam" id="PF14351"/>
    </source>
</evidence>
<dbReference type="Pfam" id="PF14351">
    <property type="entry name" value="DUF4401"/>
    <property type="match status" value="1"/>
</dbReference>
<organism evidence="3 4">
    <name type="scientific">Pedobacter duraquae</name>
    <dbReference type="NCBI Taxonomy" id="425511"/>
    <lineage>
        <taxon>Bacteria</taxon>
        <taxon>Pseudomonadati</taxon>
        <taxon>Bacteroidota</taxon>
        <taxon>Sphingobacteriia</taxon>
        <taxon>Sphingobacteriales</taxon>
        <taxon>Sphingobacteriaceae</taxon>
        <taxon>Pedobacter</taxon>
    </lineage>
</organism>
<keyword evidence="1" id="KW-0812">Transmembrane</keyword>
<reference evidence="3 4" key="1">
    <citation type="submission" date="2019-03" db="EMBL/GenBank/DDBJ databases">
        <title>Genomic Encyclopedia of Archaeal and Bacterial Type Strains, Phase II (KMG-II): from individual species to whole genera.</title>
        <authorList>
            <person name="Goeker M."/>
        </authorList>
    </citation>
    <scope>NUCLEOTIDE SEQUENCE [LARGE SCALE GENOMIC DNA]</scope>
    <source>
        <strain evidence="3 4">DSM 19034</strain>
    </source>
</reference>
<dbReference type="InterPro" id="IPR025513">
    <property type="entry name" value="DUF4401"/>
</dbReference>
<feature type="transmembrane region" description="Helical" evidence="1">
    <location>
        <begin position="220"/>
        <end position="249"/>
    </location>
</feature>
<feature type="transmembrane region" description="Helical" evidence="1">
    <location>
        <begin position="256"/>
        <end position="274"/>
    </location>
</feature>
<proteinExistence type="predicted"/>
<feature type="transmembrane region" description="Helical" evidence="1">
    <location>
        <begin position="189"/>
        <end position="208"/>
    </location>
</feature>
<sequence length="311" mass="34387">MESVHKESLGIKLLSISGGILASMFFIGFLFMTVFDSPKVMGFLGLFILAGTLVVDRTSTSRVLDGACIGATLAAITMIGAGLGNTTKSDNITTLFLLGFAIIIPMFSRGYMLNLIAVLLFNGCLFALITINKQFSLVHLLAPLLAAAYTYTSLYKFRIWRIGFLISFIALLGFLGIESFNKPGYVGFEWLSSILIMVVAAFILNHIIRTLQIESQQSKVLIYAMTLLLMLLSAFAPAICGGLLILLLSFHTNHRFGLIIGFIALIYFVGQYYYNLHFSLLIKSAIMVATGVLFLTAWFIFKNTLKRYEQN</sequence>
<dbReference type="AlphaFoldDB" id="A0A4R6IBG5"/>
<protein>
    <submittedName>
        <fullName evidence="3">Uncharacterized protein DUF4401</fullName>
    </submittedName>
</protein>
<feature type="transmembrane region" description="Helical" evidence="1">
    <location>
        <begin position="12"/>
        <end position="34"/>
    </location>
</feature>
<keyword evidence="1" id="KW-1133">Transmembrane helix</keyword>
<feature type="transmembrane region" description="Helical" evidence="1">
    <location>
        <begin position="158"/>
        <end position="177"/>
    </location>
</feature>
<evidence type="ECO:0000313" key="3">
    <source>
        <dbReference type="EMBL" id="TDO19543.1"/>
    </source>
</evidence>
<dbReference type="Proteomes" id="UP000295499">
    <property type="component" value="Unassembled WGS sequence"/>
</dbReference>
<dbReference type="OrthoDB" id="674818at2"/>
<keyword evidence="1" id="KW-0472">Membrane</keyword>
<accession>A0A4R6IBG5</accession>
<feature type="domain" description="DUF4401" evidence="2">
    <location>
        <begin position="11"/>
        <end position="302"/>
    </location>
</feature>